<dbReference type="Pfam" id="PF02588">
    <property type="entry name" value="YitT_membrane"/>
    <property type="match status" value="1"/>
</dbReference>
<evidence type="ECO:0000256" key="3">
    <source>
        <dbReference type="ARBA" id="ARBA00022692"/>
    </source>
</evidence>
<keyword evidence="5 6" id="KW-0472">Membrane</keyword>
<sequence>MAAMANRPQTPPRHSLAEDAQGLFVGTLLVALSVQLLQSAGLTTGQIAGLSLVASYASGLSFGLIFFALNLPFYWLALRRVGWAFTVKTFSAVGLLSLFTEILPKVLQLETVHPLVGAILAGVTAGAGLLALFRHGASLGGVGIVAFWLQDTRGIKAGWVQLGFDAVVFALALAVMAPMTVLYSLIGAAVLNIIIATNHRRDRYIVR</sequence>
<keyword evidence="3 6" id="KW-0812">Transmembrane</keyword>
<name>A0ABV3XX09_9RHOB</name>
<feature type="transmembrane region" description="Helical" evidence="6">
    <location>
        <begin position="81"/>
        <end position="103"/>
    </location>
</feature>
<comment type="caution">
    <text evidence="7">The sequence shown here is derived from an EMBL/GenBank/DDBJ whole genome shotgun (WGS) entry which is preliminary data.</text>
</comment>
<protein>
    <submittedName>
        <fullName evidence="7">Uncharacterized membrane-anchored protein YitT (DUF2179 family)</fullName>
    </submittedName>
</protein>
<feature type="transmembrane region" description="Helical" evidence="6">
    <location>
        <begin position="168"/>
        <end position="195"/>
    </location>
</feature>
<evidence type="ECO:0000256" key="2">
    <source>
        <dbReference type="ARBA" id="ARBA00022475"/>
    </source>
</evidence>
<dbReference type="Proteomes" id="UP001560019">
    <property type="component" value="Unassembled WGS sequence"/>
</dbReference>
<evidence type="ECO:0000256" key="6">
    <source>
        <dbReference type="SAM" id="Phobius"/>
    </source>
</evidence>
<proteinExistence type="predicted"/>
<comment type="subcellular location">
    <subcellularLocation>
        <location evidence="1">Cell membrane</location>
        <topology evidence="1">Multi-pass membrane protein</topology>
    </subcellularLocation>
</comment>
<evidence type="ECO:0000256" key="4">
    <source>
        <dbReference type="ARBA" id="ARBA00022989"/>
    </source>
</evidence>
<evidence type="ECO:0000313" key="7">
    <source>
        <dbReference type="EMBL" id="MEX5728848.1"/>
    </source>
</evidence>
<evidence type="ECO:0000256" key="1">
    <source>
        <dbReference type="ARBA" id="ARBA00004651"/>
    </source>
</evidence>
<reference evidence="7 8" key="1">
    <citation type="submission" date="2024-06" db="EMBL/GenBank/DDBJ databases">
        <title>Genome of Rhodovulum iodosum, a marine photoferrotroph.</title>
        <authorList>
            <person name="Bianchini G."/>
            <person name="Nikeleit V."/>
            <person name="Kappler A."/>
            <person name="Bryce C."/>
            <person name="Sanchez-Baracaldo P."/>
        </authorList>
    </citation>
    <scope>NUCLEOTIDE SEQUENCE [LARGE SCALE GENOMIC DNA]</scope>
    <source>
        <strain evidence="7 8">UT/N1</strain>
    </source>
</reference>
<feature type="transmembrane region" description="Helical" evidence="6">
    <location>
        <begin position="49"/>
        <end position="69"/>
    </location>
</feature>
<evidence type="ECO:0000256" key="5">
    <source>
        <dbReference type="ARBA" id="ARBA00023136"/>
    </source>
</evidence>
<dbReference type="PANTHER" id="PTHR33545:SF5">
    <property type="entry name" value="UPF0750 MEMBRANE PROTEIN YITT"/>
    <property type="match status" value="1"/>
</dbReference>
<accession>A0ABV3XX09</accession>
<dbReference type="InterPro" id="IPR003740">
    <property type="entry name" value="YitT"/>
</dbReference>
<feature type="transmembrane region" description="Helical" evidence="6">
    <location>
        <begin position="115"/>
        <end position="148"/>
    </location>
</feature>
<keyword evidence="8" id="KW-1185">Reference proteome</keyword>
<feature type="transmembrane region" description="Helical" evidence="6">
    <location>
        <begin position="20"/>
        <end position="37"/>
    </location>
</feature>
<organism evidence="7 8">
    <name type="scientific">Rhodovulum iodosum</name>
    <dbReference type="NCBI Taxonomy" id="68291"/>
    <lineage>
        <taxon>Bacteria</taxon>
        <taxon>Pseudomonadati</taxon>
        <taxon>Pseudomonadota</taxon>
        <taxon>Alphaproteobacteria</taxon>
        <taxon>Rhodobacterales</taxon>
        <taxon>Paracoccaceae</taxon>
        <taxon>Rhodovulum</taxon>
    </lineage>
</organism>
<dbReference type="EMBL" id="JBEHHI010000002">
    <property type="protein sequence ID" value="MEX5728848.1"/>
    <property type="molecule type" value="Genomic_DNA"/>
</dbReference>
<keyword evidence="2" id="KW-1003">Cell membrane</keyword>
<dbReference type="PANTHER" id="PTHR33545">
    <property type="entry name" value="UPF0750 MEMBRANE PROTEIN YITT-RELATED"/>
    <property type="match status" value="1"/>
</dbReference>
<dbReference type="InterPro" id="IPR051461">
    <property type="entry name" value="UPF0750_membrane"/>
</dbReference>
<gene>
    <name evidence="7" type="ORF">Ga0609869_002201</name>
</gene>
<evidence type="ECO:0000313" key="8">
    <source>
        <dbReference type="Proteomes" id="UP001560019"/>
    </source>
</evidence>
<keyword evidence="4 6" id="KW-1133">Transmembrane helix</keyword>